<comment type="caution">
    <text evidence="4">The sequence shown here is derived from an EMBL/GenBank/DDBJ whole genome shotgun (WGS) entry which is preliminary data.</text>
</comment>
<feature type="region of interest" description="Disordered" evidence="2">
    <location>
        <begin position="1055"/>
        <end position="1077"/>
    </location>
</feature>
<feature type="compositionally biased region" description="Polar residues" evidence="2">
    <location>
        <begin position="533"/>
        <end position="550"/>
    </location>
</feature>
<feature type="region of interest" description="Disordered" evidence="2">
    <location>
        <begin position="190"/>
        <end position="225"/>
    </location>
</feature>
<dbReference type="InterPro" id="IPR004147">
    <property type="entry name" value="ABC1_dom"/>
</dbReference>
<evidence type="ECO:0000256" key="2">
    <source>
        <dbReference type="SAM" id="MobiDB-lite"/>
    </source>
</evidence>
<dbReference type="CDD" id="cd05121">
    <property type="entry name" value="ABC1_ADCK3-like"/>
    <property type="match status" value="1"/>
</dbReference>
<dbReference type="PANTHER" id="PTHR10566:SF119">
    <property type="entry name" value="OS04G0640500 PROTEIN"/>
    <property type="match status" value="1"/>
</dbReference>
<feature type="compositionally biased region" description="Polar residues" evidence="2">
    <location>
        <begin position="190"/>
        <end position="202"/>
    </location>
</feature>
<feature type="region of interest" description="Disordered" evidence="2">
    <location>
        <begin position="1"/>
        <end position="21"/>
    </location>
</feature>
<evidence type="ECO:0000259" key="3">
    <source>
        <dbReference type="Pfam" id="PF03109"/>
    </source>
</evidence>
<feature type="compositionally biased region" description="Basic and acidic residues" evidence="2">
    <location>
        <begin position="1055"/>
        <end position="1068"/>
    </location>
</feature>
<accession>A0A8J4B9E1</accession>
<keyword evidence="5" id="KW-1185">Reference proteome</keyword>
<evidence type="ECO:0000313" key="5">
    <source>
        <dbReference type="Proteomes" id="UP000747399"/>
    </source>
</evidence>
<dbReference type="EMBL" id="BNCO01000025">
    <property type="protein sequence ID" value="GIL56849.1"/>
    <property type="molecule type" value="Genomic_DNA"/>
</dbReference>
<name>A0A8J4B9E1_9CHLO</name>
<comment type="similarity">
    <text evidence="1">Belongs to the protein kinase superfamily. ADCK protein kinase family.</text>
</comment>
<sequence>MAQVQHLMGGHPSSTSDSRFQSRRVAAFGTAQPHVRKPRTSVGSHIQGGRLADGASLFFPVTPKPTWPWRSGRRRPGNFFIRAKSTSSVSKTSPASAASASTRSPTMTSLYVALPFGPSGNPGLSNRALTSTDTNLATSSFDSDLQKGSVNGAMGGRMLVSGTSTSTSTASSTRWGSGTNVSYSLGTVSTEARSNSATSGTSAPGMGSGALRESPTGSKSPALRPTSKLRAMAATGGTRIIATAADSSFSGTVSSQKAATAAAADDSDIDIPEFMEPSTYDAAMNSRYWETRPVRVLSRLLRIALEFGGWAAAARARNLRVKDPAAQEAAAAESLKDVLVRLGPAFVKIGQALSSRPDVLPPSYIAALEALQDRIPPFPDTAAMAVLESELGVPPSAIFSSLSASPVAAASLGQVYRGSLRPELGGGEVAVKVQRPRVAQMIAQDVYILRILAGWLRKARRLNTDLPALVDEWASSLFRELNYRTEAANARRFKELFSHLPQVYVPYIYDEYTTAKILTMEWIEGERLRTAGSSVSERAPASSNNASATRGSRRSIGPLSDSQRLEDLALVEVGVRCSLEQMLEEGFYHADPHPGNLLRTPDGRLAYLDFGMMGQIDERTRNALMTATLHLVNREYGRLAEDFITLGLLPPGTDRDAVLPALTGVFTEALKGGVSNLSFGQLSGNLGMTMYKYSFRIPPYYTLLVRSLSVLEGIALAADPNYKVLGSAYPWIARRLLTDPSTDLRKALRRLLYSEEGQFRFDRLESLLRQAAKSANRLKRPSQLQGGPPTATATATALTSVDGGATLPAATTAATGGTGPTAGGAKAISGGGGALLLLLSRDGEFVRGILLDEVAKGIDGAWRIAADTTVATVRQGVAGLPTPALPLLALLPGAPLLAMLAAGRIDGGGTSSGSGAMSVQQSLSSALAQLPTLATADDRAQVAGLLQLGNALADVSGLKLPAGVSTSASTTGARTGTAAAESAGLPPSSSDLADLYGAVSQASEAVLWLAREAMELPDEAKGELLQLPLQLGARVASRVTARALRTLVVGGREANWESGDRGEGDTAKTEVVPPAGP</sequence>
<dbReference type="SUPFAM" id="SSF56112">
    <property type="entry name" value="Protein kinase-like (PK-like)"/>
    <property type="match status" value="1"/>
</dbReference>
<dbReference type="InterPro" id="IPR050154">
    <property type="entry name" value="UbiB_kinase"/>
</dbReference>
<feature type="domain" description="ABC1 atypical kinase-like" evidence="3">
    <location>
        <begin position="371"/>
        <end position="641"/>
    </location>
</feature>
<dbReference type="Pfam" id="PF03109">
    <property type="entry name" value="ABC1"/>
    <property type="match status" value="1"/>
</dbReference>
<protein>
    <recommendedName>
        <fullName evidence="3">ABC1 atypical kinase-like domain-containing protein</fullName>
    </recommendedName>
</protein>
<proteinExistence type="inferred from homology"/>
<organism evidence="4 5">
    <name type="scientific">Volvox africanus</name>
    <dbReference type="NCBI Taxonomy" id="51714"/>
    <lineage>
        <taxon>Eukaryota</taxon>
        <taxon>Viridiplantae</taxon>
        <taxon>Chlorophyta</taxon>
        <taxon>core chlorophytes</taxon>
        <taxon>Chlorophyceae</taxon>
        <taxon>CS clade</taxon>
        <taxon>Chlamydomonadales</taxon>
        <taxon>Volvocaceae</taxon>
        <taxon>Volvox</taxon>
    </lineage>
</organism>
<dbReference type="Proteomes" id="UP000747399">
    <property type="component" value="Unassembled WGS sequence"/>
</dbReference>
<reference evidence="4" key="1">
    <citation type="journal article" date="2021" name="Proc. Natl. Acad. Sci. U.S.A.">
        <title>Three genomes in the algal genus Volvox reveal the fate of a haploid sex-determining region after a transition to homothallism.</title>
        <authorList>
            <person name="Yamamoto K."/>
            <person name="Hamaji T."/>
            <person name="Kawai-Toyooka H."/>
            <person name="Matsuzaki R."/>
            <person name="Takahashi F."/>
            <person name="Nishimura Y."/>
            <person name="Kawachi M."/>
            <person name="Noguchi H."/>
            <person name="Minakuchi Y."/>
            <person name="Umen J.G."/>
            <person name="Toyoda A."/>
            <person name="Nozaki H."/>
        </authorList>
    </citation>
    <scope>NUCLEOTIDE SEQUENCE</scope>
    <source>
        <strain evidence="4">NIES-3780</strain>
    </source>
</reference>
<evidence type="ECO:0000256" key="1">
    <source>
        <dbReference type="ARBA" id="ARBA00009670"/>
    </source>
</evidence>
<dbReference type="AlphaFoldDB" id="A0A8J4B9E1"/>
<dbReference type="PANTHER" id="PTHR10566">
    <property type="entry name" value="CHAPERONE-ACTIVITY OF BC1 COMPLEX CABC1 -RELATED"/>
    <property type="match status" value="1"/>
</dbReference>
<dbReference type="InterPro" id="IPR011009">
    <property type="entry name" value="Kinase-like_dom_sf"/>
</dbReference>
<evidence type="ECO:0000313" key="4">
    <source>
        <dbReference type="EMBL" id="GIL56849.1"/>
    </source>
</evidence>
<feature type="region of interest" description="Disordered" evidence="2">
    <location>
        <begin position="533"/>
        <end position="559"/>
    </location>
</feature>
<gene>
    <name evidence="4" type="ORF">Vafri_12157</name>
</gene>